<dbReference type="AlphaFoldDB" id="A0AAW2VCF1"/>
<reference evidence="2" key="1">
    <citation type="submission" date="2020-06" db="EMBL/GenBank/DDBJ databases">
        <authorList>
            <person name="Li T."/>
            <person name="Hu X."/>
            <person name="Zhang T."/>
            <person name="Song X."/>
            <person name="Zhang H."/>
            <person name="Dai N."/>
            <person name="Sheng W."/>
            <person name="Hou X."/>
            <person name="Wei L."/>
        </authorList>
    </citation>
    <scope>NUCLEOTIDE SEQUENCE</scope>
    <source>
        <strain evidence="2">KEN1</strain>
        <tissue evidence="2">Leaf</tissue>
    </source>
</reference>
<dbReference type="InterPro" id="IPR025558">
    <property type="entry name" value="DUF4283"/>
</dbReference>
<dbReference type="Pfam" id="PF14111">
    <property type="entry name" value="DUF4283"/>
    <property type="match status" value="1"/>
</dbReference>
<evidence type="ECO:0000313" key="2">
    <source>
        <dbReference type="EMBL" id="KAL0427101.1"/>
    </source>
</evidence>
<name>A0AAW2VCF1_9LAMI</name>
<proteinExistence type="predicted"/>
<feature type="domain" description="DUF4283" evidence="1">
    <location>
        <begin position="2"/>
        <end position="50"/>
    </location>
</feature>
<reference evidence="2" key="2">
    <citation type="journal article" date="2024" name="Plant">
        <title>Genomic evolution and insights into agronomic trait innovations of Sesamum species.</title>
        <authorList>
            <person name="Miao H."/>
            <person name="Wang L."/>
            <person name="Qu L."/>
            <person name="Liu H."/>
            <person name="Sun Y."/>
            <person name="Le M."/>
            <person name="Wang Q."/>
            <person name="Wei S."/>
            <person name="Zheng Y."/>
            <person name="Lin W."/>
            <person name="Duan Y."/>
            <person name="Cao H."/>
            <person name="Xiong S."/>
            <person name="Wang X."/>
            <person name="Wei L."/>
            <person name="Li C."/>
            <person name="Ma Q."/>
            <person name="Ju M."/>
            <person name="Zhao R."/>
            <person name="Li G."/>
            <person name="Mu C."/>
            <person name="Tian Q."/>
            <person name="Mei H."/>
            <person name="Zhang T."/>
            <person name="Gao T."/>
            <person name="Zhang H."/>
        </authorList>
    </citation>
    <scope>NUCLEOTIDE SEQUENCE</scope>
    <source>
        <strain evidence="2">KEN1</strain>
    </source>
</reference>
<dbReference type="PANTHER" id="PTHR31286:SF167">
    <property type="entry name" value="OS09G0268800 PROTEIN"/>
    <property type="match status" value="1"/>
</dbReference>
<protein>
    <recommendedName>
        <fullName evidence="1">DUF4283 domain-containing protein</fullName>
    </recommendedName>
</protein>
<dbReference type="InterPro" id="IPR040256">
    <property type="entry name" value="At4g02000-like"/>
</dbReference>
<gene>
    <name evidence="2" type="ORF">Slati_2884900</name>
</gene>
<organism evidence="2">
    <name type="scientific">Sesamum latifolium</name>
    <dbReference type="NCBI Taxonomy" id="2727402"/>
    <lineage>
        <taxon>Eukaryota</taxon>
        <taxon>Viridiplantae</taxon>
        <taxon>Streptophyta</taxon>
        <taxon>Embryophyta</taxon>
        <taxon>Tracheophyta</taxon>
        <taxon>Spermatophyta</taxon>
        <taxon>Magnoliopsida</taxon>
        <taxon>eudicotyledons</taxon>
        <taxon>Gunneridae</taxon>
        <taxon>Pentapetalae</taxon>
        <taxon>asterids</taxon>
        <taxon>lamiids</taxon>
        <taxon>Lamiales</taxon>
        <taxon>Pedaliaceae</taxon>
        <taxon>Sesamum</taxon>
    </lineage>
</organism>
<evidence type="ECO:0000259" key="1">
    <source>
        <dbReference type="Pfam" id="PF14111"/>
    </source>
</evidence>
<sequence length="116" mass="13244">MDLKLLEGNYFLLKFNHIVDHNRVLDGCPWSFEKNFLVLSSIDMNENPQEVSLDYAELHINVHGLPLSKISKVIVVFIGNHLGRFVDVDMDNVGHVWGSHMRIQVSIDVSKPSNVF</sequence>
<dbReference type="PANTHER" id="PTHR31286">
    <property type="entry name" value="GLYCINE-RICH CELL WALL STRUCTURAL PROTEIN 1.8-LIKE"/>
    <property type="match status" value="1"/>
</dbReference>
<accession>A0AAW2VCF1</accession>
<dbReference type="EMBL" id="JACGWN010000010">
    <property type="protein sequence ID" value="KAL0427101.1"/>
    <property type="molecule type" value="Genomic_DNA"/>
</dbReference>
<comment type="caution">
    <text evidence="2">The sequence shown here is derived from an EMBL/GenBank/DDBJ whole genome shotgun (WGS) entry which is preliminary data.</text>
</comment>